<evidence type="ECO:0000313" key="2">
    <source>
        <dbReference type="EMBL" id="KAB2814744.1"/>
    </source>
</evidence>
<evidence type="ECO:0000313" key="3">
    <source>
        <dbReference type="Proteomes" id="UP000468650"/>
    </source>
</evidence>
<feature type="chain" id="PRO_5026908125" evidence="1">
    <location>
        <begin position="21"/>
        <end position="649"/>
    </location>
</feature>
<keyword evidence="3" id="KW-1185">Reference proteome</keyword>
<protein>
    <submittedName>
        <fullName evidence="2">WG repeat-containing protein</fullName>
    </submittedName>
</protein>
<gene>
    <name evidence="2" type="ORF">F8C67_03085</name>
</gene>
<dbReference type="PANTHER" id="PTHR37841">
    <property type="entry name" value="GLR2918 PROTEIN"/>
    <property type="match status" value="1"/>
</dbReference>
<organism evidence="2 3">
    <name type="scientific">Phaeocystidibacter luteus</name>
    <dbReference type="NCBI Taxonomy" id="911197"/>
    <lineage>
        <taxon>Bacteria</taxon>
        <taxon>Pseudomonadati</taxon>
        <taxon>Bacteroidota</taxon>
        <taxon>Flavobacteriia</taxon>
        <taxon>Flavobacteriales</taxon>
        <taxon>Phaeocystidibacteraceae</taxon>
        <taxon>Phaeocystidibacter</taxon>
    </lineage>
</organism>
<dbReference type="OrthoDB" id="5464673at2"/>
<dbReference type="RefSeq" id="WP_151666322.1">
    <property type="nucleotide sequence ID" value="NZ_WBVO01000001.1"/>
</dbReference>
<dbReference type="Pfam" id="PF14903">
    <property type="entry name" value="WG_beta_rep"/>
    <property type="match status" value="2"/>
</dbReference>
<dbReference type="InterPro" id="IPR032774">
    <property type="entry name" value="WG_beta_rep"/>
</dbReference>
<dbReference type="Proteomes" id="UP000468650">
    <property type="component" value="Unassembled WGS sequence"/>
</dbReference>
<reference evidence="2 3" key="1">
    <citation type="submission" date="2019-09" db="EMBL/GenBank/DDBJ databases">
        <title>Genomes of family Cryomorphaceae.</title>
        <authorList>
            <person name="Bowman J.P."/>
        </authorList>
    </citation>
    <scope>NUCLEOTIDE SEQUENCE [LARGE SCALE GENOMIC DNA]</scope>
    <source>
        <strain evidence="2 3">LMG 25704</strain>
    </source>
</reference>
<name>A0A6N6RMB6_9FLAO</name>
<comment type="caution">
    <text evidence="2">The sequence shown here is derived from an EMBL/GenBank/DDBJ whole genome shotgun (WGS) entry which is preliminary data.</text>
</comment>
<accession>A0A6N6RMB6</accession>
<keyword evidence="1" id="KW-0732">Signal</keyword>
<feature type="signal peptide" evidence="1">
    <location>
        <begin position="1"/>
        <end position="20"/>
    </location>
</feature>
<dbReference type="EMBL" id="WBVO01000001">
    <property type="protein sequence ID" value="KAB2814744.1"/>
    <property type="molecule type" value="Genomic_DNA"/>
</dbReference>
<dbReference type="AlphaFoldDB" id="A0A6N6RMB6"/>
<dbReference type="PANTHER" id="PTHR37841:SF1">
    <property type="entry name" value="DUF3298 DOMAIN-CONTAINING PROTEIN"/>
    <property type="match status" value="1"/>
</dbReference>
<evidence type="ECO:0000256" key="1">
    <source>
        <dbReference type="SAM" id="SignalP"/>
    </source>
</evidence>
<proteinExistence type="predicted"/>
<sequence>MRPHLLYTLAILASAIQALAVQPKLFPCSENQKWGYIDIHGDWAIEPQYDLAEVFTEGIAAVRQDGFYFYINDKNERLHTSAFVYAYPFTNGLAIVMEGEHYHLINADFERISAREYTQIYRRPSGIYIALINNEEVEVLDENGESILPPSAGSTWPFGTSLFVRHESNDVPGEIYNYEGQHIMSIGDLQAGACNDAYFVLQKSNSQGLGVNYVYTSEGEMKFTIPDSLYFYHSRHYTQSPTPFEKYSSPINSYRDMYDRPRHWGLLHDNGHFQPLGDSITNMTYMENDRCFAEINQQHWILLDEQGKQVSNKRFNLPPHYLESMDLPLLFTNGKALVEFENRWVLINRNGDVTLTGPNSEYHEAIFQIMDGKMALFRHASDNNKRTYWNLKTGDTSKAVYDRIFVYNSNYMGCLKDGEMTFVLSDGTIVYPPSTTKNSALRPLNIAAKFENWVTVGSPPLRSTSGYGGWGNSRNGYQAASHSDLKGELQVIRSEEVIPWKRDSSISARKVTLVNGTKDTIFFEAQDSRLYTVVEAVNGEGEWLPIENFRSSWCGNSYHTVYLPPNKEWTWTVPEFDGGVETEFRIRVYKAFTREYDPDKEPENDWDYTSKYSNSEPFEVYSATWTGRLNPSQFYREMSYSPSGIMDPY</sequence>